<reference evidence="2" key="2">
    <citation type="submission" date="2025-09" db="UniProtKB">
        <authorList>
            <consortium name="Ensembl"/>
        </authorList>
    </citation>
    <scope>IDENTIFICATION</scope>
</reference>
<accession>A0A8C3J7D7</accession>
<evidence type="ECO:0000256" key="1">
    <source>
        <dbReference type="SAM" id="MobiDB-lite"/>
    </source>
</evidence>
<feature type="region of interest" description="Disordered" evidence="1">
    <location>
        <begin position="390"/>
        <end position="479"/>
    </location>
</feature>
<dbReference type="PANTHER" id="PTHR45845">
    <property type="entry name" value="RHO GUANINE NUCLEOTIDE EXCHANGE FACTOR-RELATED"/>
    <property type="match status" value="1"/>
</dbReference>
<evidence type="ECO:0008006" key="4">
    <source>
        <dbReference type="Google" id="ProtNLM"/>
    </source>
</evidence>
<proteinExistence type="predicted"/>
<dbReference type="InterPro" id="IPR052231">
    <property type="entry name" value="Rho_GEF_signaling-related"/>
</dbReference>
<sequence length="654" mass="69809">MDAGSLDAAVQSALQALYPPFEATAPTVLGQVFRLLETSYRGDGLCCLLQFLIPAKRLFEHVRQAACAPYFNCIFLHEGWPLCLHEKVVVHLAPLNPLLLRPGDFYLQAEPCEEHSARITVKHLSHDLRTVEETPVPEATYALLFTNEWLEEINGNRAGAPLHTCLVATENGITPLPWSKIATPEFIDKPKAGADSVPAGTWHGPAPETAAEPAAPSTPVPQSDIPVPYGNVAGTIPGCKVSSRKSNQGRYPGLIKVDQTGPRKKPAMLAMPSLYEIISQNLEGEYVDLLELSQDQLDLLSRSLPPARPAGPMGAGAKVTLPWANGGPEADAWPYGGALSSEEGPCTPCLGRKLSQELGPHGPRCRQRDSYLAALQNPVSFGPGLMAAILEEPDGRSPGPEPPPATHCETPAQHGSGAGSPTVLTRRPRRASPGAQVEALVRQGSPRLPPGSSHKFSFLKGPRLGTAPGDERATSQHEGAWKKMSAIYSPRMGRAKPAGKGTIREGLCPLPRLCGGFCISLPRCLSPTPLSPRGQVRMQQPLPLWRNGPWKAPAARMVPPYPTWAALAGSRWAGRTCTPGCCARASCACQVLPAPRDPSGGTSGETSGGKTPCCWRGFSGGRFQAFAGGQKAPKWKISFQLGKKIKNIKTSSLL</sequence>
<keyword evidence="3" id="KW-1185">Reference proteome</keyword>
<protein>
    <recommendedName>
        <fullName evidence="4">KIAA1755</fullName>
    </recommendedName>
</protein>
<feature type="region of interest" description="Disordered" evidence="1">
    <location>
        <begin position="189"/>
        <end position="220"/>
    </location>
</feature>
<dbReference type="Ensembl" id="ENSCPGT00000003778.1">
    <property type="protein sequence ID" value="ENSCPGP00000003438.1"/>
    <property type="gene ID" value="ENSCPGG00000002540.1"/>
</dbReference>
<feature type="region of interest" description="Disordered" evidence="1">
    <location>
        <begin position="240"/>
        <end position="259"/>
    </location>
</feature>
<feature type="compositionally biased region" description="Basic and acidic residues" evidence="1">
    <location>
        <begin position="469"/>
        <end position="479"/>
    </location>
</feature>
<dbReference type="Proteomes" id="UP000694419">
    <property type="component" value="Unplaced"/>
</dbReference>
<evidence type="ECO:0000313" key="2">
    <source>
        <dbReference type="Ensembl" id="ENSCPGP00000003438.1"/>
    </source>
</evidence>
<organism evidence="2 3">
    <name type="scientific">Calidris pygmaea</name>
    <name type="common">Spoon-billed sandpiper</name>
    <dbReference type="NCBI Taxonomy" id="425635"/>
    <lineage>
        <taxon>Eukaryota</taxon>
        <taxon>Metazoa</taxon>
        <taxon>Chordata</taxon>
        <taxon>Craniata</taxon>
        <taxon>Vertebrata</taxon>
        <taxon>Euteleostomi</taxon>
        <taxon>Archelosauria</taxon>
        <taxon>Archosauria</taxon>
        <taxon>Dinosauria</taxon>
        <taxon>Saurischia</taxon>
        <taxon>Theropoda</taxon>
        <taxon>Coelurosauria</taxon>
        <taxon>Aves</taxon>
        <taxon>Neognathae</taxon>
        <taxon>Neoaves</taxon>
        <taxon>Charadriiformes</taxon>
        <taxon>Scolopacidae</taxon>
        <taxon>Calidris</taxon>
    </lineage>
</organism>
<evidence type="ECO:0000313" key="3">
    <source>
        <dbReference type="Proteomes" id="UP000694419"/>
    </source>
</evidence>
<name>A0A8C3J7D7_9CHAR</name>
<dbReference type="AlphaFoldDB" id="A0A8C3J7D7"/>
<feature type="compositionally biased region" description="Low complexity" evidence="1">
    <location>
        <begin position="205"/>
        <end position="217"/>
    </location>
</feature>
<dbReference type="PANTHER" id="PTHR45845:SF2">
    <property type="entry name" value="RIKEN CDNA D630003M21 GENE"/>
    <property type="match status" value="1"/>
</dbReference>
<reference evidence="2" key="1">
    <citation type="submission" date="2025-08" db="UniProtKB">
        <authorList>
            <consortium name="Ensembl"/>
        </authorList>
    </citation>
    <scope>IDENTIFICATION</scope>
</reference>